<feature type="region of interest" description="Disordered" evidence="1">
    <location>
        <begin position="1"/>
        <end position="40"/>
    </location>
</feature>
<evidence type="ECO:0000313" key="2">
    <source>
        <dbReference type="EMBL" id="KIX05917.1"/>
    </source>
</evidence>
<sequence length="1153" mass="131927">MDFKPSFGVAPRGGSPEQVQEPRNKTSQSSNIRDGYTPPEIDQSHDIALVSKLLNRSHNCHGVCNEKILVWGLPGCGKRRIATQAALQFSANTGCKILWIEGRSFETFVRDYRNAYTTLTGQPLPQGLTTGSLLLKIMVTLESRRTEWLMVIFDLQYYLEDGGDTGPNSAPTSFLPDWCRILVTSSYVVASSDGSVDQDLSMICGLRFARKATCLHVVGFDERQTAQYVKESGLNSFDLGFPAFRHQSCTSIAPLRLALSCASMRFLGISASQFSQMCRRKFADSSSPSWPGSTPTFADTMSILWDALNNYDPAAGILLTICSAVDRLDIPIVLLHKFPIFREDDGERLSSVINILKLSGLLEVRRKFDLDTVNLHLLVYRWLQVSLRRIEDGQEYADLMTAWIAIFTEYLSVPKADQIKEGPIFSPDKFWPVAAHVASLCNLKPDQVRALCSVAYMTFLRHVAIFLVEDGILSNLAGVTITHAFNMCMLLHARGNDGVQLHREYVLIRQIRSAAYLKVSEFRQAENELREARLFFNHHLTRDTASQHMLRQIQDAEAHLHIIQGHYPEAGRLLTDILASPESNPDPFKIAQRHYWTAIYKTAVEADISALEHSHMTMTYWKTLAPEDQWGYKDSRRLHWVEKHVLSLMCMRKYKGALLLGRKLLERTFELTSVLGPSICRLTYRVAYCLCALDKVNEAESAVCQLLELSSYGRFEDETLSYLLHMLHELGIALQRNGRTVEAEGVYRFNLRTAKRFNVRNLAGTDKYDPTGDWIQLVMCFLEQGKTLEARRLRDEYQTEEVNEEFMDNTIRDALKAYRHMIYVYTRTIEAEKAGDVLEWKAILDTSTTRPALKRAIKMFGHPRRRIERDRDFESDIDIHNVGRARRSRILQLLNFPLIYLSFVNANSVHADPTENEELWANQKQSVLGQYWKWCDCRRKRNRSQSTDEFEQIMKHVIVKENAHPNQGRKKLQQKLITDWVIRKPGGTNSISEACNPSCPCIEANRNGQREALKLESNLLLWKESNDESSSKSKNRPRYRNSKPNRSPIPENEMFSLILPNNWWWVQSEFANGENEGENYIIPRAIDIPGISITPPDGQTDLLPMATDPQEKMTKFYQRDYAADFAKVLERQEREPMTPTALDVILEDDEDEE</sequence>
<dbReference type="VEuPathDB" id="FungiDB:Z518_03891"/>
<dbReference type="EMBL" id="KN847477">
    <property type="protein sequence ID" value="KIX05917.1"/>
    <property type="molecule type" value="Genomic_DNA"/>
</dbReference>
<gene>
    <name evidence="2" type="ORF">Z518_03891</name>
</gene>
<dbReference type="AlphaFoldDB" id="A0A0D2FUZ5"/>
<dbReference type="InterPro" id="IPR011990">
    <property type="entry name" value="TPR-like_helical_dom_sf"/>
</dbReference>
<dbReference type="RefSeq" id="XP_013273053.1">
    <property type="nucleotide sequence ID" value="XM_013417599.1"/>
</dbReference>
<keyword evidence="3" id="KW-1185">Reference proteome</keyword>
<reference evidence="2 3" key="1">
    <citation type="submission" date="2015-01" db="EMBL/GenBank/DDBJ databases">
        <title>The Genome Sequence of Rhinocladiella mackenzie CBS 650.93.</title>
        <authorList>
            <consortium name="The Broad Institute Genomics Platform"/>
            <person name="Cuomo C."/>
            <person name="de Hoog S."/>
            <person name="Gorbushina A."/>
            <person name="Stielow B."/>
            <person name="Teixiera M."/>
            <person name="Abouelleil A."/>
            <person name="Chapman S.B."/>
            <person name="Priest M."/>
            <person name="Young S.K."/>
            <person name="Wortman J."/>
            <person name="Nusbaum C."/>
            <person name="Birren B."/>
        </authorList>
    </citation>
    <scope>NUCLEOTIDE SEQUENCE [LARGE SCALE GENOMIC DNA]</scope>
    <source>
        <strain evidence="2 3">CBS 650.93</strain>
    </source>
</reference>
<evidence type="ECO:0000256" key="1">
    <source>
        <dbReference type="SAM" id="MobiDB-lite"/>
    </source>
</evidence>
<dbReference type="Gene3D" id="1.25.40.10">
    <property type="entry name" value="Tetratricopeptide repeat domain"/>
    <property type="match status" value="1"/>
</dbReference>
<dbReference type="GeneID" id="25291962"/>
<protein>
    <submittedName>
        <fullName evidence="2">Uncharacterized protein</fullName>
    </submittedName>
</protein>
<dbReference type="Gene3D" id="3.40.50.300">
    <property type="entry name" value="P-loop containing nucleotide triphosphate hydrolases"/>
    <property type="match status" value="1"/>
</dbReference>
<feature type="compositionally biased region" description="Basic residues" evidence="1">
    <location>
        <begin position="1033"/>
        <end position="1043"/>
    </location>
</feature>
<feature type="region of interest" description="Disordered" evidence="1">
    <location>
        <begin position="1026"/>
        <end position="1051"/>
    </location>
</feature>
<dbReference type="InterPro" id="IPR027417">
    <property type="entry name" value="P-loop_NTPase"/>
</dbReference>
<evidence type="ECO:0000313" key="3">
    <source>
        <dbReference type="Proteomes" id="UP000053617"/>
    </source>
</evidence>
<dbReference type="HOGENOM" id="CLU_275449_0_0_1"/>
<accession>A0A0D2FUZ5</accession>
<dbReference type="SUPFAM" id="SSF48452">
    <property type="entry name" value="TPR-like"/>
    <property type="match status" value="1"/>
</dbReference>
<organism evidence="2 3">
    <name type="scientific">Rhinocladiella mackenziei CBS 650.93</name>
    <dbReference type="NCBI Taxonomy" id="1442369"/>
    <lineage>
        <taxon>Eukaryota</taxon>
        <taxon>Fungi</taxon>
        <taxon>Dikarya</taxon>
        <taxon>Ascomycota</taxon>
        <taxon>Pezizomycotina</taxon>
        <taxon>Eurotiomycetes</taxon>
        <taxon>Chaetothyriomycetidae</taxon>
        <taxon>Chaetothyriales</taxon>
        <taxon>Herpotrichiellaceae</taxon>
        <taxon>Rhinocladiella</taxon>
    </lineage>
</organism>
<proteinExistence type="predicted"/>
<dbReference type="OrthoDB" id="4155629at2759"/>
<dbReference type="Proteomes" id="UP000053617">
    <property type="component" value="Unassembled WGS sequence"/>
</dbReference>
<name>A0A0D2FUZ5_9EURO</name>